<evidence type="ECO:0000256" key="2">
    <source>
        <dbReference type="ARBA" id="ARBA00022692"/>
    </source>
</evidence>
<dbReference type="InterPro" id="IPR036259">
    <property type="entry name" value="MFS_trans_sf"/>
</dbReference>
<dbReference type="PANTHER" id="PTHR24064">
    <property type="entry name" value="SOLUTE CARRIER FAMILY 22 MEMBER"/>
    <property type="match status" value="1"/>
</dbReference>
<keyword evidence="3 5" id="KW-1133">Transmembrane helix</keyword>
<proteinExistence type="predicted"/>
<feature type="domain" description="Major facilitator superfamily (MFS) profile" evidence="6">
    <location>
        <begin position="91"/>
        <end position="505"/>
    </location>
</feature>
<dbReference type="OrthoDB" id="2544694at2759"/>
<evidence type="ECO:0000256" key="1">
    <source>
        <dbReference type="ARBA" id="ARBA00004141"/>
    </source>
</evidence>
<dbReference type="InterPro" id="IPR020846">
    <property type="entry name" value="MFS_dom"/>
</dbReference>
<keyword evidence="2 5" id="KW-0812">Transmembrane</keyword>
<dbReference type="Pfam" id="PF00083">
    <property type="entry name" value="Sugar_tr"/>
    <property type="match status" value="1"/>
</dbReference>
<feature type="transmembrane region" description="Helical" evidence="5">
    <location>
        <begin position="336"/>
        <end position="359"/>
    </location>
</feature>
<feature type="non-terminal residue" evidence="7">
    <location>
        <position position="547"/>
    </location>
</feature>
<evidence type="ECO:0000256" key="3">
    <source>
        <dbReference type="ARBA" id="ARBA00022989"/>
    </source>
</evidence>
<feature type="transmembrane region" description="Helical" evidence="5">
    <location>
        <begin position="161"/>
        <end position="178"/>
    </location>
</feature>
<feature type="transmembrane region" description="Helical" evidence="5">
    <location>
        <begin position="418"/>
        <end position="442"/>
    </location>
</feature>
<keyword evidence="8" id="KW-1185">Reference proteome</keyword>
<dbReference type="Gene3D" id="1.20.1250.20">
    <property type="entry name" value="MFS general substrate transporter like domains"/>
    <property type="match status" value="1"/>
</dbReference>
<feature type="transmembrane region" description="Helical" evidence="5">
    <location>
        <begin position="454"/>
        <end position="475"/>
    </location>
</feature>
<evidence type="ECO:0000256" key="5">
    <source>
        <dbReference type="SAM" id="Phobius"/>
    </source>
</evidence>
<dbReference type="GO" id="GO:0016020">
    <property type="term" value="C:membrane"/>
    <property type="evidence" value="ECO:0007669"/>
    <property type="project" value="UniProtKB-SubCell"/>
</dbReference>
<feature type="transmembrane region" description="Helical" evidence="5">
    <location>
        <begin position="219"/>
        <end position="240"/>
    </location>
</feature>
<feature type="transmembrane region" description="Helical" evidence="5">
    <location>
        <begin position="184"/>
        <end position="207"/>
    </location>
</feature>
<dbReference type="EMBL" id="OV170221">
    <property type="protein sequence ID" value="CAH0714210.1"/>
    <property type="molecule type" value="Genomic_DNA"/>
</dbReference>
<reference evidence="7" key="1">
    <citation type="submission" date="2021-12" db="EMBL/GenBank/DDBJ databases">
        <authorList>
            <person name="Martin H S."/>
        </authorList>
    </citation>
    <scope>NUCLEOTIDE SEQUENCE</scope>
</reference>
<feature type="transmembrane region" description="Helical" evidence="5">
    <location>
        <begin position="246"/>
        <end position="264"/>
    </location>
</feature>
<comment type="subcellular location">
    <subcellularLocation>
        <location evidence="1">Membrane</location>
        <topology evidence="1">Multi-pass membrane protein</topology>
    </subcellularLocation>
</comment>
<dbReference type="SUPFAM" id="SSF103473">
    <property type="entry name" value="MFS general substrate transporter"/>
    <property type="match status" value="1"/>
</dbReference>
<dbReference type="AlphaFoldDB" id="A0A8J9Y5L6"/>
<dbReference type="PROSITE" id="PS50850">
    <property type="entry name" value="MFS"/>
    <property type="match status" value="1"/>
</dbReference>
<keyword evidence="4 5" id="KW-0472">Membrane</keyword>
<accession>A0A8J9Y5L6</accession>
<gene>
    <name evidence="7" type="ORF">BINO364_LOCUS1287</name>
</gene>
<organism evidence="7 8">
    <name type="scientific">Brenthis ino</name>
    <name type="common">lesser marbled fritillary</name>
    <dbReference type="NCBI Taxonomy" id="405034"/>
    <lineage>
        <taxon>Eukaryota</taxon>
        <taxon>Metazoa</taxon>
        <taxon>Ecdysozoa</taxon>
        <taxon>Arthropoda</taxon>
        <taxon>Hexapoda</taxon>
        <taxon>Insecta</taxon>
        <taxon>Pterygota</taxon>
        <taxon>Neoptera</taxon>
        <taxon>Endopterygota</taxon>
        <taxon>Lepidoptera</taxon>
        <taxon>Glossata</taxon>
        <taxon>Ditrysia</taxon>
        <taxon>Papilionoidea</taxon>
        <taxon>Nymphalidae</taxon>
        <taxon>Heliconiinae</taxon>
        <taxon>Argynnini</taxon>
        <taxon>Brenthis</taxon>
    </lineage>
</organism>
<feature type="transmembrane region" description="Helical" evidence="5">
    <location>
        <begin position="365"/>
        <end position="386"/>
    </location>
</feature>
<dbReference type="InterPro" id="IPR005828">
    <property type="entry name" value="MFS_sugar_transport-like"/>
</dbReference>
<sequence>MAVDKKYNDEKEIDHLNILQKFGKYQIVQYALICLPTIFISMNNVNYVFVAGDIEYRCRAPECESDNSNLSYAWLQGIKRCNQPNLNAHTLQANLNDIALLSNFSECKEWIYASNNTIVAWLDLACKPWKTSFVGTVHSIGMVVGMTFGGWASDTFGRKPTVIFAFLATSIGCIKTTVPYYYGYIFIELIESFTSGAAFTAGMILMIEISGNDKRVLSGVVYAYAIYFGEGLLAFTAMLVQYWKTIIYIICAPSILFISYIMILKESPRWLVLHNEFEKAKDILILIRKYNKINVSAEDLRELNEEALRFICNTEINTKKEGYIEVFKCIEMVKRLIVASVARFSVTFIYYGLMVSSVWLPGNKYTNYILTALMSFPGDILALYFLSKFGRRMPLVYGYLICGAVCVVTGYVPEAYFWLKILLYLVGKLTVAACFTGIWTYTMELFPTSVRGSMFGLVTIIAGAGSMLAPLTPALNTISPVFSSLFYGASAISSSILLLFTPETKGLPLPATIEDVINAMKDKKIKKNNNGIENHGFDHEYSVTTRM</sequence>
<name>A0A8J9Y5L6_9NEOP</name>
<dbReference type="Proteomes" id="UP000838878">
    <property type="component" value="Chromosome 1"/>
</dbReference>
<protein>
    <recommendedName>
        <fullName evidence="6">Major facilitator superfamily (MFS) profile domain-containing protein</fullName>
    </recommendedName>
</protein>
<evidence type="ECO:0000313" key="8">
    <source>
        <dbReference type="Proteomes" id="UP000838878"/>
    </source>
</evidence>
<evidence type="ECO:0000259" key="6">
    <source>
        <dbReference type="PROSITE" id="PS50850"/>
    </source>
</evidence>
<evidence type="ECO:0000313" key="7">
    <source>
        <dbReference type="EMBL" id="CAH0714210.1"/>
    </source>
</evidence>
<feature type="transmembrane region" description="Helical" evidence="5">
    <location>
        <begin position="27"/>
        <end position="49"/>
    </location>
</feature>
<dbReference type="GO" id="GO:0022857">
    <property type="term" value="F:transmembrane transporter activity"/>
    <property type="evidence" value="ECO:0007669"/>
    <property type="project" value="InterPro"/>
</dbReference>
<feature type="transmembrane region" description="Helical" evidence="5">
    <location>
        <begin position="481"/>
        <end position="500"/>
    </location>
</feature>
<evidence type="ECO:0000256" key="4">
    <source>
        <dbReference type="ARBA" id="ARBA00023136"/>
    </source>
</evidence>
<feature type="transmembrane region" description="Helical" evidence="5">
    <location>
        <begin position="393"/>
        <end position="412"/>
    </location>
</feature>